<keyword evidence="2 7" id="KW-0436">Ligase</keyword>
<comment type="similarity">
    <text evidence="1">Belongs to the ATP-dependent AMP-binding enzyme family.</text>
</comment>
<organism evidence="7 8">
    <name type="scientific">Alloscardovia omnicolens</name>
    <dbReference type="NCBI Taxonomy" id="419015"/>
    <lineage>
        <taxon>Bacteria</taxon>
        <taxon>Bacillati</taxon>
        <taxon>Actinomycetota</taxon>
        <taxon>Actinomycetes</taxon>
        <taxon>Bifidobacteriales</taxon>
        <taxon>Bifidobacteriaceae</taxon>
        <taxon>Alloscardovia</taxon>
    </lineage>
</organism>
<dbReference type="PANTHER" id="PTHR43272">
    <property type="entry name" value="LONG-CHAIN-FATTY-ACID--COA LIGASE"/>
    <property type="match status" value="1"/>
</dbReference>
<evidence type="ECO:0000256" key="1">
    <source>
        <dbReference type="ARBA" id="ARBA00006432"/>
    </source>
</evidence>
<dbReference type="GeneID" id="35867877"/>
<dbReference type="PANTHER" id="PTHR43272:SF32">
    <property type="entry name" value="AMP-DEPENDENT SYNTHETASE_LIGASE DOMAIN-CONTAINING PROTEIN"/>
    <property type="match status" value="1"/>
</dbReference>
<dbReference type="Gene3D" id="3.40.50.12780">
    <property type="entry name" value="N-terminal domain of ligase-like"/>
    <property type="match status" value="1"/>
</dbReference>
<dbReference type="SUPFAM" id="SSF56801">
    <property type="entry name" value="Acetyl-CoA synthetase-like"/>
    <property type="match status" value="1"/>
</dbReference>
<keyword evidence="4" id="KW-0443">Lipid metabolism</keyword>
<dbReference type="Pfam" id="PF00501">
    <property type="entry name" value="AMP-binding"/>
    <property type="match status" value="1"/>
</dbReference>
<dbReference type="InterPro" id="IPR020845">
    <property type="entry name" value="AMP-binding_CS"/>
</dbReference>
<evidence type="ECO:0000313" key="8">
    <source>
        <dbReference type="Proteomes" id="UP000242263"/>
    </source>
</evidence>
<dbReference type="PROSITE" id="PS00455">
    <property type="entry name" value="AMP_BINDING"/>
    <property type="match status" value="1"/>
</dbReference>
<gene>
    <name evidence="7" type="ORF">CYJ32_00570</name>
</gene>
<protein>
    <recommendedName>
        <fullName evidence="5">Acyl-CoA synthetase</fullName>
    </recommendedName>
</protein>
<name>A0A2I1M781_9BIFI</name>
<dbReference type="RefSeq" id="WP_022857361.1">
    <property type="nucleotide sequence ID" value="NZ_CAMYCS010000001.1"/>
</dbReference>
<dbReference type="CDD" id="cd05907">
    <property type="entry name" value="VL_LC_FACS_like"/>
    <property type="match status" value="1"/>
</dbReference>
<evidence type="ECO:0000256" key="2">
    <source>
        <dbReference type="ARBA" id="ARBA00022598"/>
    </source>
</evidence>
<accession>A0A2I1M781</accession>
<dbReference type="InterPro" id="IPR000873">
    <property type="entry name" value="AMP-dep_synth/lig_dom"/>
</dbReference>
<dbReference type="AlphaFoldDB" id="A0A2I1M781"/>
<reference evidence="7 8" key="1">
    <citation type="submission" date="2017-12" db="EMBL/GenBank/DDBJ databases">
        <title>Phylogenetic diversity of female urinary microbiome.</title>
        <authorList>
            <person name="Thomas-White K."/>
            <person name="Wolfe A.J."/>
        </authorList>
    </citation>
    <scope>NUCLEOTIDE SEQUENCE [LARGE SCALE GENOMIC DNA]</scope>
    <source>
        <strain evidence="7 8">UMB0064</strain>
    </source>
</reference>
<sequence>MSVLNTVSAAFNRTVESVKSTVKSVASPSDSDQFVTFGAPTAFDKSAFGDPRIMNWSSPEFPTTTYIDPESGLLTTSTEGVRETPENMSVYHLYEQRAHDMGNEVMYTFKVNGEWVDRTANQVLADIRNAAKGLLKRGLKKGDAVAFMCQTSYEWDIFDAAVLAVGGVLATIYDTDSAEQIRTIVNNSDAVLLMTQTKDMYKKAEGAMNDCPTLKYISCIENGALEELQAYGHSISDEELDERIASIHKDDLCSIVYTSGSTSAPKGVEMTHANYLAFALNLRAFIPDLLENDTHTVLLFLPQAHSFARAINYGVVNSRIRIYIATGIKTLLQDLAVARPTVMIAVPRVFEKVYNAASQKAGRGVKGHVFNAAANAARDYMNQISESGHASALATARRASFDPIVYSSLRQALGGRAKWLVCGGAPLDPQLLSFFRGAGLPVYEGYGMTETTAPCAFTPLSVPFHAGSVGIAFPGFTLRLAEDGEIQVKGAGCFKAYHKNEEATASSFTEDGWIASGDLGALTPDGLLYITGRKKDLIITAGGKNVSPTPIEASIKRCGIVSQALVLGDKRPFISALITLDEEATRVWMAQEGLDTSLTMEEIANNAAVRGEIQKYVDEANEGVSRAESVRKFIVLPEDFTQDNGLLTASMKVIRPKVLAHYQNLLDTQMYKPRKK</sequence>
<evidence type="ECO:0000313" key="7">
    <source>
        <dbReference type="EMBL" id="PKZ15975.1"/>
    </source>
</evidence>
<dbReference type="Proteomes" id="UP000242263">
    <property type="component" value="Unassembled WGS sequence"/>
</dbReference>
<dbReference type="GO" id="GO:0016020">
    <property type="term" value="C:membrane"/>
    <property type="evidence" value="ECO:0007669"/>
    <property type="project" value="TreeGrafter"/>
</dbReference>
<evidence type="ECO:0000256" key="3">
    <source>
        <dbReference type="ARBA" id="ARBA00022832"/>
    </source>
</evidence>
<proteinExistence type="inferred from homology"/>
<evidence type="ECO:0000259" key="6">
    <source>
        <dbReference type="Pfam" id="PF00501"/>
    </source>
</evidence>
<evidence type="ECO:0000256" key="5">
    <source>
        <dbReference type="ARBA" id="ARBA00032875"/>
    </source>
</evidence>
<feature type="domain" description="AMP-dependent synthetase/ligase" evidence="6">
    <location>
        <begin position="96"/>
        <end position="497"/>
    </location>
</feature>
<dbReference type="GO" id="GO:0004467">
    <property type="term" value="F:long-chain fatty acid-CoA ligase activity"/>
    <property type="evidence" value="ECO:0007669"/>
    <property type="project" value="TreeGrafter"/>
</dbReference>
<dbReference type="InterPro" id="IPR042099">
    <property type="entry name" value="ANL_N_sf"/>
</dbReference>
<comment type="caution">
    <text evidence="7">The sequence shown here is derived from an EMBL/GenBank/DDBJ whole genome shotgun (WGS) entry which is preliminary data.</text>
</comment>
<keyword evidence="3" id="KW-0276">Fatty acid metabolism</keyword>
<evidence type="ECO:0000256" key="4">
    <source>
        <dbReference type="ARBA" id="ARBA00023098"/>
    </source>
</evidence>
<dbReference type="EMBL" id="PKGU01000001">
    <property type="protein sequence ID" value="PKZ15975.1"/>
    <property type="molecule type" value="Genomic_DNA"/>
</dbReference>
<dbReference type="Pfam" id="PF23562">
    <property type="entry name" value="AMP-binding_C_3"/>
    <property type="match status" value="1"/>
</dbReference>